<evidence type="ECO:0000256" key="5">
    <source>
        <dbReference type="RuleBase" id="RU003953"/>
    </source>
</evidence>
<accession>A0ABR4IN28</accession>
<dbReference type="InterPro" id="IPR002646">
    <property type="entry name" value="PolA_pol_head_dom"/>
</dbReference>
<keyword evidence="8" id="KW-1185">Reference proteome</keyword>
<dbReference type="InterPro" id="IPR016024">
    <property type="entry name" value="ARM-type_fold"/>
</dbReference>
<evidence type="ECO:0000313" key="7">
    <source>
        <dbReference type="EMBL" id="KAL2829177.1"/>
    </source>
</evidence>
<evidence type="ECO:0000259" key="6">
    <source>
        <dbReference type="Pfam" id="PF01743"/>
    </source>
</evidence>
<keyword evidence="2 5" id="KW-0808">Transferase</keyword>
<evidence type="ECO:0000256" key="1">
    <source>
        <dbReference type="ARBA" id="ARBA00007265"/>
    </source>
</evidence>
<dbReference type="Gene3D" id="1.10.3090.10">
    <property type="entry name" value="cca-adding enzyme, domain 2"/>
    <property type="match status" value="1"/>
</dbReference>
<feature type="domain" description="Poly A polymerase head" evidence="6">
    <location>
        <begin position="54"/>
        <end position="207"/>
    </location>
</feature>
<dbReference type="PANTHER" id="PTHR13734:SF5">
    <property type="entry name" value="CCA TRNA NUCLEOTIDYLTRANSFERASE, MITOCHONDRIAL"/>
    <property type="match status" value="1"/>
</dbReference>
<name>A0ABR4IN28_9EURO</name>
<evidence type="ECO:0000256" key="3">
    <source>
        <dbReference type="ARBA" id="ARBA00022884"/>
    </source>
</evidence>
<dbReference type="InterPro" id="IPR043519">
    <property type="entry name" value="NT_sf"/>
</dbReference>
<dbReference type="Pfam" id="PF01743">
    <property type="entry name" value="PolyA_pol"/>
    <property type="match status" value="1"/>
</dbReference>
<comment type="similarity">
    <text evidence="1 5">Belongs to the tRNA nucleotidyltransferase/poly(A) polymerase family.</text>
</comment>
<dbReference type="PANTHER" id="PTHR13734">
    <property type="entry name" value="TRNA-NUCLEOTIDYLTRANSFERASE"/>
    <property type="match status" value="1"/>
</dbReference>
<dbReference type="Gene3D" id="3.30.460.10">
    <property type="entry name" value="Beta Polymerase, domain 2"/>
    <property type="match status" value="1"/>
</dbReference>
<dbReference type="Pfam" id="PF10521">
    <property type="entry name" value="Tti2"/>
    <property type="match status" value="1"/>
</dbReference>
<evidence type="ECO:0000313" key="8">
    <source>
        <dbReference type="Proteomes" id="UP001610335"/>
    </source>
</evidence>
<evidence type="ECO:0000256" key="4">
    <source>
        <dbReference type="ARBA" id="ARBA00034736"/>
    </source>
</evidence>
<organism evidence="7 8">
    <name type="scientific">Aspergillus cavernicola</name>
    <dbReference type="NCBI Taxonomy" id="176166"/>
    <lineage>
        <taxon>Eukaryota</taxon>
        <taxon>Fungi</taxon>
        <taxon>Dikarya</taxon>
        <taxon>Ascomycota</taxon>
        <taxon>Pezizomycotina</taxon>
        <taxon>Eurotiomycetes</taxon>
        <taxon>Eurotiomycetidae</taxon>
        <taxon>Eurotiales</taxon>
        <taxon>Aspergillaceae</taxon>
        <taxon>Aspergillus</taxon>
        <taxon>Aspergillus subgen. Nidulantes</taxon>
    </lineage>
</organism>
<evidence type="ECO:0000256" key="2">
    <source>
        <dbReference type="ARBA" id="ARBA00022679"/>
    </source>
</evidence>
<reference evidence="7 8" key="1">
    <citation type="submission" date="2024-07" db="EMBL/GenBank/DDBJ databases">
        <title>Section-level genome sequencing and comparative genomics of Aspergillus sections Usti and Cavernicolus.</title>
        <authorList>
            <consortium name="Lawrence Berkeley National Laboratory"/>
            <person name="Nybo J.L."/>
            <person name="Vesth T.C."/>
            <person name="Theobald S."/>
            <person name="Frisvad J.C."/>
            <person name="Larsen T.O."/>
            <person name="Kjaerboelling I."/>
            <person name="Rothschild-Mancinelli K."/>
            <person name="Lyhne E.K."/>
            <person name="Kogle M.E."/>
            <person name="Barry K."/>
            <person name="Clum A."/>
            <person name="Na H."/>
            <person name="Ledsgaard L."/>
            <person name="Lin J."/>
            <person name="Lipzen A."/>
            <person name="Kuo A."/>
            <person name="Riley R."/>
            <person name="Mondo S."/>
            <person name="LaButti K."/>
            <person name="Haridas S."/>
            <person name="Pangalinan J."/>
            <person name="Salamov A.A."/>
            <person name="Simmons B.A."/>
            <person name="Magnuson J.K."/>
            <person name="Chen J."/>
            <person name="Drula E."/>
            <person name="Henrissat B."/>
            <person name="Wiebenga A."/>
            <person name="Lubbers R.J."/>
            <person name="Gomes A.C."/>
            <person name="Makela M.R."/>
            <person name="Stajich J."/>
            <person name="Grigoriev I.V."/>
            <person name="Mortensen U.H."/>
            <person name="De vries R.P."/>
            <person name="Baker S.E."/>
            <person name="Andersen M.R."/>
        </authorList>
    </citation>
    <scope>NUCLEOTIDE SEQUENCE [LARGE SCALE GENOMIC DNA]</scope>
    <source>
        <strain evidence="7 8">CBS 600.67</strain>
    </source>
</reference>
<dbReference type="InterPro" id="IPR018870">
    <property type="entry name" value="Tti2"/>
</dbReference>
<proteinExistence type="inferred from homology"/>
<comment type="caution">
    <text evidence="7">The sequence shown here is derived from an EMBL/GenBank/DDBJ whole genome shotgun (WGS) entry which is preliminary data.</text>
</comment>
<dbReference type="CDD" id="cd05398">
    <property type="entry name" value="NT_ClassII-CCAase"/>
    <property type="match status" value="1"/>
</dbReference>
<dbReference type="SUPFAM" id="SSF81301">
    <property type="entry name" value="Nucleotidyltransferase"/>
    <property type="match status" value="1"/>
</dbReference>
<dbReference type="EMBL" id="JBFXLS010000017">
    <property type="protein sequence ID" value="KAL2829177.1"/>
    <property type="molecule type" value="Genomic_DNA"/>
</dbReference>
<dbReference type="Proteomes" id="UP001610335">
    <property type="component" value="Unassembled WGS sequence"/>
</dbReference>
<dbReference type="SUPFAM" id="SSF48371">
    <property type="entry name" value="ARM repeat"/>
    <property type="match status" value="1"/>
</dbReference>
<gene>
    <name evidence="7" type="ORF">BDW59DRAFT_170588</name>
</gene>
<comment type="similarity">
    <text evidence="4">Belongs to the TTI2 family.</text>
</comment>
<protein>
    <recommendedName>
        <fullName evidence="6">Poly A polymerase head domain-containing protein</fullName>
    </recommendedName>
</protein>
<sequence length="1095" mass="122954">MTPTTHGTSQQLPTLDLTPLENTLKSLLLDVAEYSRDCDIADGRANAEVPKTVLRFTGGWVRDKLLGVESHDVDVAINTMTGYQFGVKLKEYLDIPENLDKYRKNHKDGELQEAIISLHKIEANPEKSKHLETVTTRIFGLDIDLVNLRKETYSEESRTPQMEFGTAKEDALRRDATINALFYNLNESTVEDLTGRGLEDMRDQIIRTPLEPYQTFKDDPLRVLRLIRFASRLGFRIDTGTENAMQHSDIRTALKLKISRERVGIEVEKMLRGPDPRGALDIIDRLNLYPTIFANHQDDAVEDTSSWSLAYNALHRLLSSDGEPEAASHVLTSLVRDPLDHYYSWILAAFAPWSAVPTRVQNGNKGKPIRPRMAEVARDSLRADNKMIALLSQAGSNWRSIIDVKTAVVEGHMQGTPAEIRQQVALHIRSWRKDWRLCVLLSLQQEIMQGADFIEVVQSYDRFLSYIVEQDLKSVCEVKPILNGGELMKALGATNGPWLSKALELVMQWQLLHPEIEDKQKALEDLEQLRDATPQQPTDSTFNGCNQLWQEISSKNGLNNPEICQNLLMVERFLKIKAQENLPGADKSAVNNLYNWASGLALPSPVFQDESRRRSTLALSVISLLADLLPVHEVEGVHNVVIALASFTSETDPWTTPEAYTISAALLKGFVEKCEPSSFWTIVESTLKARIKPLFAKTKNPAITASGRKNYHPVPLPRFDLSTLDPESKPWRVHDVYITTTFSWIVTQYQVTDCKYLEAHFPLLVPPILTLIDDDSLPFKRLGCLLLSQLLIPIRESQSDILRRTNLSSVFEDAIRPSFHSLPTITPEDDSIQLLAAGYPALRSLLQTSYRPQPTTTNQTPSTPIHSKNEELFISTTTKTLRDHLIPSFHHISSTNTTAPSAFTSASFPHPRLSTLLLDQIATTCTDLSIHTTKYLQDIIPLIYSTLSNPFGTANPPLLLSAVSAARAVILTAYPRIWRWRGEFLGAICSCWIHTLEDEEESKSSENRRDKDPDENKAVDLKRLKKELQGLVYLIKYVLANPVSPDDLGQREAMGGVGSEIQMLVDADESLKECLLADVDSDDLGAFGLNPDPIK</sequence>
<dbReference type="SUPFAM" id="SSF81891">
    <property type="entry name" value="Poly A polymerase C-terminal region-like"/>
    <property type="match status" value="1"/>
</dbReference>
<keyword evidence="3 5" id="KW-0694">RNA-binding</keyword>